<dbReference type="Proteomes" id="UP000257109">
    <property type="component" value="Unassembled WGS sequence"/>
</dbReference>
<feature type="non-terminal residue" evidence="1">
    <location>
        <position position="1"/>
    </location>
</feature>
<organism evidence="1 2">
    <name type="scientific">Mucuna pruriens</name>
    <name type="common">Velvet bean</name>
    <name type="synonym">Dolichos pruriens</name>
    <dbReference type="NCBI Taxonomy" id="157652"/>
    <lineage>
        <taxon>Eukaryota</taxon>
        <taxon>Viridiplantae</taxon>
        <taxon>Streptophyta</taxon>
        <taxon>Embryophyta</taxon>
        <taxon>Tracheophyta</taxon>
        <taxon>Spermatophyta</taxon>
        <taxon>Magnoliopsida</taxon>
        <taxon>eudicotyledons</taxon>
        <taxon>Gunneridae</taxon>
        <taxon>Pentapetalae</taxon>
        <taxon>rosids</taxon>
        <taxon>fabids</taxon>
        <taxon>Fabales</taxon>
        <taxon>Fabaceae</taxon>
        <taxon>Papilionoideae</taxon>
        <taxon>50 kb inversion clade</taxon>
        <taxon>NPAAA clade</taxon>
        <taxon>indigoferoid/millettioid clade</taxon>
        <taxon>Phaseoleae</taxon>
        <taxon>Mucuna</taxon>
    </lineage>
</organism>
<sequence length="115" mass="13801">MKPNKPKCIINRDVFDETRMTIVFKDQQQANNQESDYDNTQVEVELPVHQENELEFKQKKDKAKREIVPLKRFGQVDLIYYALNVDSKESENWLEVIIEEMHSLEKNKTWILVYI</sequence>
<dbReference type="OrthoDB" id="1193898at2759"/>
<evidence type="ECO:0000313" key="2">
    <source>
        <dbReference type="Proteomes" id="UP000257109"/>
    </source>
</evidence>
<evidence type="ECO:0000313" key="1">
    <source>
        <dbReference type="EMBL" id="RDX98602.1"/>
    </source>
</evidence>
<comment type="caution">
    <text evidence="1">The sequence shown here is derived from an EMBL/GenBank/DDBJ whole genome shotgun (WGS) entry which is preliminary data.</text>
</comment>
<accession>A0A371H716</accession>
<keyword evidence="2" id="KW-1185">Reference proteome</keyword>
<gene>
    <name evidence="1" type="ORF">CR513_18451</name>
</gene>
<dbReference type="AlphaFoldDB" id="A0A371H716"/>
<name>A0A371H716_MUCPR</name>
<protein>
    <submittedName>
        <fullName evidence="1">Uncharacterized protein</fullName>
    </submittedName>
</protein>
<proteinExistence type="predicted"/>
<reference evidence="1" key="1">
    <citation type="submission" date="2018-05" db="EMBL/GenBank/DDBJ databases">
        <title>Draft genome of Mucuna pruriens seed.</title>
        <authorList>
            <person name="Nnadi N.E."/>
            <person name="Vos R."/>
            <person name="Hasami M.H."/>
            <person name="Devisetty U.K."/>
            <person name="Aguiy J.C."/>
        </authorList>
    </citation>
    <scope>NUCLEOTIDE SEQUENCE [LARGE SCALE GENOMIC DNA]</scope>
    <source>
        <strain evidence="1">JCA_2017</strain>
    </source>
</reference>
<dbReference type="EMBL" id="QJKJ01003414">
    <property type="protein sequence ID" value="RDX98602.1"/>
    <property type="molecule type" value="Genomic_DNA"/>
</dbReference>